<dbReference type="NCBIfam" id="TIGR02841">
    <property type="entry name" value="spore_YyaC"/>
    <property type="match status" value="1"/>
</dbReference>
<dbReference type="InterPro" id="IPR023430">
    <property type="entry name" value="Pept_HybD-like_dom_sf"/>
</dbReference>
<dbReference type="RefSeq" id="WP_114001482.1">
    <property type="nucleotide sequence ID" value="NZ_PSQG01000002.1"/>
</dbReference>
<name>A0A367G5T0_9FIRM</name>
<proteinExistence type="predicted"/>
<keyword evidence="1" id="KW-0378">Hydrolase</keyword>
<evidence type="ECO:0000313" key="1">
    <source>
        <dbReference type="EMBL" id="RCH46005.1"/>
    </source>
</evidence>
<protein>
    <submittedName>
        <fullName evidence="1">Spore protease YyaC</fullName>
    </submittedName>
</protein>
<organism evidence="1 2">
    <name type="scientific">Blautia obeum</name>
    <dbReference type="NCBI Taxonomy" id="40520"/>
    <lineage>
        <taxon>Bacteria</taxon>
        <taxon>Bacillati</taxon>
        <taxon>Bacillota</taxon>
        <taxon>Clostridia</taxon>
        <taxon>Lachnospirales</taxon>
        <taxon>Lachnospiraceae</taxon>
        <taxon>Blautia</taxon>
    </lineage>
</organism>
<dbReference type="Pfam" id="PF06866">
    <property type="entry name" value="DUF1256"/>
    <property type="match status" value="1"/>
</dbReference>
<dbReference type="InterPro" id="IPR009665">
    <property type="entry name" value="YyaC"/>
</dbReference>
<dbReference type="Proteomes" id="UP000253208">
    <property type="component" value="Unassembled WGS sequence"/>
</dbReference>
<sequence>MAFYIDAGKSGSSGEIAYLLKKCILHCPKKWTEIVFLCIGSDRVTGDCLGPYIGHLLHPHETGHIFVYGTLSCPVHALNLEKTSSLITRLHPHALVIAIDASLGQKKHLGYVTIGNGALYPGAGVQKDLPPVGDIHITGIVNTAGIMEQLTLQTTRLSTVVALADVIACGILKILPAETDLSPVDLDYANSLICL</sequence>
<dbReference type="SUPFAM" id="SSF53163">
    <property type="entry name" value="HybD-like"/>
    <property type="match status" value="1"/>
</dbReference>
<gene>
    <name evidence="1" type="primary">yyaC</name>
    <name evidence="1" type="ORF">C4886_01110</name>
</gene>
<dbReference type="GO" id="GO:0006508">
    <property type="term" value="P:proteolysis"/>
    <property type="evidence" value="ECO:0007669"/>
    <property type="project" value="UniProtKB-KW"/>
</dbReference>
<comment type="caution">
    <text evidence="1">The sequence shown here is derived from an EMBL/GenBank/DDBJ whole genome shotgun (WGS) entry which is preliminary data.</text>
</comment>
<reference evidence="1 2" key="1">
    <citation type="submission" date="2018-02" db="EMBL/GenBank/DDBJ databases">
        <title>Complete genome sequencing of Faecalibacterium prausnitzii strains isolated from the human gut.</title>
        <authorList>
            <person name="Fitzgerald B.C."/>
            <person name="Shkoporov A.N."/>
            <person name="Ross P.R."/>
            <person name="Hill C."/>
        </authorList>
    </citation>
    <scope>NUCLEOTIDE SEQUENCE [LARGE SCALE GENOMIC DNA]</scope>
    <source>
        <strain evidence="1 2">APC942/31-1</strain>
    </source>
</reference>
<evidence type="ECO:0000313" key="2">
    <source>
        <dbReference type="Proteomes" id="UP000253208"/>
    </source>
</evidence>
<dbReference type="GO" id="GO:0008233">
    <property type="term" value="F:peptidase activity"/>
    <property type="evidence" value="ECO:0007669"/>
    <property type="project" value="UniProtKB-KW"/>
</dbReference>
<keyword evidence="1" id="KW-0645">Protease</keyword>
<dbReference type="EMBL" id="PSQG01000002">
    <property type="protein sequence ID" value="RCH46005.1"/>
    <property type="molecule type" value="Genomic_DNA"/>
</dbReference>
<accession>A0A367G5T0</accession>
<dbReference type="AlphaFoldDB" id="A0A367G5T0"/>